<dbReference type="Gene3D" id="3.30.60.10">
    <property type="entry name" value="Endochitinase-like"/>
    <property type="match status" value="2"/>
</dbReference>
<comment type="caution">
    <text evidence="3">Lacks conserved residue(s) required for the propagation of feature annotation.</text>
</comment>
<feature type="region of interest" description="Disordered" evidence="4">
    <location>
        <begin position="172"/>
        <end position="195"/>
    </location>
</feature>
<feature type="domain" description="Chitin-binding type-1" evidence="6">
    <location>
        <begin position="197"/>
        <end position="241"/>
    </location>
</feature>
<feature type="chain" id="PRO_5047082609" evidence="5">
    <location>
        <begin position="22"/>
        <end position="247"/>
    </location>
</feature>
<feature type="signal peptide" evidence="5">
    <location>
        <begin position="1"/>
        <end position="21"/>
    </location>
</feature>
<feature type="disulfide bond" evidence="3">
    <location>
        <begin position="211"/>
        <end position="225"/>
    </location>
</feature>
<dbReference type="InterPro" id="IPR036861">
    <property type="entry name" value="Endochitinase-like_sf"/>
</dbReference>
<organism evidence="7 8">
    <name type="scientific">Gigaspora margarita</name>
    <dbReference type="NCBI Taxonomy" id="4874"/>
    <lineage>
        <taxon>Eukaryota</taxon>
        <taxon>Fungi</taxon>
        <taxon>Fungi incertae sedis</taxon>
        <taxon>Mucoromycota</taxon>
        <taxon>Glomeromycotina</taxon>
        <taxon>Glomeromycetes</taxon>
        <taxon>Diversisporales</taxon>
        <taxon>Gigasporaceae</taxon>
        <taxon>Gigaspora</taxon>
    </lineage>
</organism>
<dbReference type="InterPro" id="IPR001002">
    <property type="entry name" value="Chitin-bd_1"/>
</dbReference>
<keyword evidence="2 5" id="KW-0732">Signal</keyword>
<feature type="disulfide bond" evidence="3">
    <location>
        <begin position="139"/>
        <end position="153"/>
    </location>
</feature>
<sequence>MRSFLSYPFLLLAAFIPFSTADYIVNSPTSGQIFNKGDQLSASWTSNSEADKVVSVNLTYGDPTNLQLAMVMCKNIDPKVGQCNYTIGDLPSRRDYSVAVGNSYIGYSSYFVINSTGPLPPPSGCPNFGGHDCPASLPCCSSSGFCGNSDEYCGTGCDPAHSFNGQCIKAGQSSPATNSTPPDSTTPQDSTTPPSTINPCGDAMCNVTYPCCSQFKFCGDTDVYCGQGCDPSSSFNGQCVIPNQPNQ</sequence>
<evidence type="ECO:0000256" key="1">
    <source>
        <dbReference type="ARBA" id="ARBA00022669"/>
    </source>
</evidence>
<reference evidence="7 8" key="1">
    <citation type="submission" date="2021-06" db="EMBL/GenBank/DDBJ databases">
        <authorList>
            <person name="Kallberg Y."/>
            <person name="Tangrot J."/>
            <person name="Rosling A."/>
        </authorList>
    </citation>
    <scope>NUCLEOTIDE SEQUENCE [LARGE SCALE GENOMIC DNA]</scope>
    <source>
        <strain evidence="7 8">120-4 pot B 10/14</strain>
    </source>
</reference>
<dbReference type="SMART" id="SM00270">
    <property type="entry name" value="ChtBD1"/>
    <property type="match status" value="2"/>
</dbReference>
<feature type="disulfide bond" evidence="3">
    <location>
        <begin position="125"/>
        <end position="140"/>
    </location>
</feature>
<dbReference type="Pfam" id="PF10342">
    <property type="entry name" value="Kre9_KNH"/>
    <property type="match status" value="1"/>
</dbReference>
<keyword evidence="1 3" id="KW-0147">Chitin-binding</keyword>
<dbReference type="EMBL" id="CAJVQB010002045">
    <property type="protein sequence ID" value="CAG8560196.1"/>
    <property type="molecule type" value="Genomic_DNA"/>
</dbReference>
<evidence type="ECO:0000256" key="4">
    <source>
        <dbReference type="SAM" id="MobiDB-lite"/>
    </source>
</evidence>
<accession>A0ABN7UFC9</accession>
<dbReference type="PROSITE" id="PS50941">
    <property type="entry name" value="CHIT_BIND_I_2"/>
    <property type="match status" value="2"/>
</dbReference>
<evidence type="ECO:0000256" key="5">
    <source>
        <dbReference type="SAM" id="SignalP"/>
    </source>
</evidence>
<comment type="caution">
    <text evidence="7">The sequence shown here is derived from an EMBL/GenBank/DDBJ whole genome shotgun (WGS) entry which is preliminary data.</text>
</comment>
<keyword evidence="3" id="KW-1015">Disulfide bond</keyword>
<dbReference type="PROSITE" id="PS00026">
    <property type="entry name" value="CHIT_BIND_I_1"/>
    <property type="match status" value="1"/>
</dbReference>
<evidence type="ECO:0000313" key="7">
    <source>
        <dbReference type="EMBL" id="CAG8560196.1"/>
    </source>
</evidence>
<dbReference type="SUPFAM" id="SSF57016">
    <property type="entry name" value="Plant lectins/antimicrobial peptides"/>
    <property type="match status" value="2"/>
</dbReference>
<dbReference type="Proteomes" id="UP000789901">
    <property type="component" value="Unassembled WGS sequence"/>
</dbReference>
<feature type="domain" description="Chitin-binding type-1" evidence="6">
    <location>
        <begin position="122"/>
        <end position="169"/>
    </location>
</feature>
<gene>
    <name evidence="7" type="ORF">GMARGA_LOCUS4978</name>
</gene>
<evidence type="ECO:0000259" key="6">
    <source>
        <dbReference type="PROSITE" id="PS50941"/>
    </source>
</evidence>
<dbReference type="InterPro" id="IPR018371">
    <property type="entry name" value="Chitin-binding_1_CS"/>
</dbReference>
<dbReference type="InterPro" id="IPR018466">
    <property type="entry name" value="Kre9/Knh1-like_N"/>
</dbReference>
<feature type="compositionally biased region" description="Low complexity" evidence="4">
    <location>
        <begin position="173"/>
        <end position="195"/>
    </location>
</feature>
<evidence type="ECO:0000256" key="2">
    <source>
        <dbReference type="ARBA" id="ARBA00022729"/>
    </source>
</evidence>
<keyword evidence="8" id="KW-1185">Reference proteome</keyword>
<dbReference type="CDD" id="cd00035">
    <property type="entry name" value="ChtBD1"/>
    <property type="match status" value="2"/>
</dbReference>
<proteinExistence type="predicted"/>
<evidence type="ECO:0000256" key="3">
    <source>
        <dbReference type="PROSITE-ProRule" id="PRU00261"/>
    </source>
</evidence>
<name>A0ABN7UFC9_GIGMA</name>
<evidence type="ECO:0000313" key="8">
    <source>
        <dbReference type="Proteomes" id="UP000789901"/>
    </source>
</evidence>
<protein>
    <submittedName>
        <fullName evidence="7">25399_t:CDS:1</fullName>
    </submittedName>
</protein>